<evidence type="ECO:0000313" key="3">
    <source>
        <dbReference type="Proteomes" id="UP000616885"/>
    </source>
</evidence>
<dbReference type="Proteomes" id="UP000616885">
    <property type="component" value="Unassembled WGS sequence"/>
</dbReference>
<dbReference type="PANTHER" id="PTHR35596:SF1">
    <property type="entry name" value="MICROBIAL-TYPE PARG CATALYTIC DOMAIN-CONTAINING PROTEIN"/>
    <property type="match status" value="1"/>
</dbReference>
<sequence>MTSNNQRDHGLIADGEETRQLVPELLAKLGRTRDASSSVRHSTHSLPYLDPNRCPLFPEPATIRVVNEDTLNAALRMSEEAWEDDNANANACSEDDPRPVQRLHPLIVNFANGEKPCGGWLNGKLAQEEAICYRSSLYKSLTSRDYPLSWDNVIYSPYVLVLRQSLADGHRLYKFPPDLLPHVSCLTVAAIRSPRTHTFVLDGERSQGRPREKHIFASDKDRSITKAKMRLTLRAAARHGQQSLVLGALGCGVYGNPAEEVAHCWLEVLRENEFAGNWWRKVWFAVYDPKQEGNFDTFHRVLHGQQV</sequence>
<name>A0A8H7KFP5_BIOOC</name>
<reference evidence="2" key="1">
    <citation type="submission" date="2020-10" db="EMBL/GenBank/DDBJ databases">
        <title>High-Quality Genome Resource of Clonostachys rosea strain S41 by Oxford Nanopore Long-Read Sequencing.</title>
        <authorList>
            <person name="Wang H."/>
        </authorList>
    </citation>
    <scope>NUCLEOTIDE SEQUENCE</scope>
    <source>
        <strain evidence="2">S41</strain>
    </source>
</reference>
<dbReference type="Gene3D" id="3.40.220.10">
    <property type="entry name" value="Leucine Aminopeptidase, subunit E, domain 1"/>
    <property type="match status" value="1"/>
</dbReference>
<dbReference type="Pfam" id="PF10021">
    <property type="entry name" value="PARG_cat_microb"/>
    <property type="match status" value="1"/>
</dbReference>
<dbReference type="SUPFAM" id="SSF52949">
    <property type="entry name" value="Macro domain-like"/>
    <property type="match status" value="1"/>
</dbReference>
<gene>
    <name evidence="2" type="ORF">IM811_017797</name>
</gene>
<protein>
    <recommendedName>
        <fullName evidence="1">Microbial-type PARG catalytic domain-containing protein</fullName>
    </recommendedName>
</protein>
<dbReference type="InterPro" id="IPR043472">
    <property type="entry name" value="Macro_dom-like"/>
</dbReference>
<dbReference type="NCBIfam" id="TIGR02452">
    <property type="entry name" value="TIGR02452 family protein"/>
    <property type="match status" value="1"/>
</dbReference>
<dbReference type="PANTHER" id="PTHR35596">
    <property type="entry name" value="DUF2263 DOMAIN-CONTAINING PROTEIN"/>
    <property type="match status" value="1"/>
</dbReference>
<dbReference type="InterPro" id="IPR012664">
    <property type="entry name" value="CHP02452"/>
</dbReference>
<accession>A0A8H7KFP5</accession>
<evidence type="ECO:0000313" key="2">
    <source>
        <dbReference type="EMBL" id="KAF9748292.1"/>
    </source>
</evidence>
<dbReference type="InterPro" id="IPR019261">
    <property type="entry name" value="PARG_cat_microbial"/>
</dbReference>
<evidence type="ECO:0000259" key="1">
    <source>
        <dbReference type="Pfam" id="PF10021"/>
    </source>
</evidence>
<dbReference type="EMBL" id="JADCTT010000009">
    <property type="protein sequence ID" value="KAF9748292.1"/>
    <property type="molecule type" value="Genomic_DNA"/>
</dbReference>
<comment type="caution">
    <text evidence="2">The sequence shown here is derived from an EMBL/GenBank/DDBJ whole genome shotgun (WGS) entry which is preliminary data.</text>
</comment>
<feature type="domain" description="Microbial-type PARG catalytic" evidence="1">
    <location>
        <begin position="49"/>
        <end position="164"/>
    </location>
</feature>
<dbReference type="AlphaFoldDB" id="A0A8H7KFP5"/>
<organism evidence="2 3">
    <name type="scientific">Bionectria ochroleuca</name>
    <name type="common">Gliocladium roseum</name>
    <dbReference type="NCBI Taxonomy" id="29856"/>
    <lineage>
        <taxon>Eukaryota</taxon>
        <taxon>Fungi</taxon>
        <taxon>Dikarya</taxon>
        <taxon>Ascomycota</taxon>
        <taxon>Pezizomycotina</taxon>
        <taxon>Sordariomycetes</taxon>
        <taxon>Hypocreomycetidae</taxon>
        <taxon>Hypocreales</taxon>
        <taxon>Bionectriaceae</taxon>
        <taxon>Clonostachys</taxon>
    </lineage>
</organism>
<proteinExistence type="predicted"/>